<dbReference type="InterPro" id="IPR000182">
    <property type="entry name" value="GNAT_dom"/>
</dbReference>
<sequence length="260" mass="27216">MEIRVLTAADVPACLRLSADRGWSDSDVRWALLVEVSEVFGIDAPDGGLAGAVVLTRYDTYAAIGMMLVAQRYERRGLGGRLMRHAIAAADGVVALTATEFGRPLYERLGFVGHGTSVTYTGELPTAPATTRPTDHVTDLLAYDRAVFGADRARLLTSLPAGARIRTAPAGYGVAWQNGGTTVLGPIVADDLGTATALATDLAADTTTPVRLDVTSAQPAFAAWAAARLTRRESTTVMSYGGAVPGDATRLYTPFSVATG</sequence>
<proteinExistence type="predicted"/>
<comment type="caution">
    <text evidence="2">The sequence shown here is derived from an EMBL/GenBank/DDBJ whole genome shotgun (WGS) entry which is preliminary data.</text>
</comment>
<dbReference type="PROSITE" id="PS51186">
    <property type="entry name" value="GNAT"/>
    <property type="match status" value="1"/>
</dbReference>
<evidence type="ECO:0000313" key="3">
    <source>
        <dbReference type="Proteomes" id="UP000612808"/>
    </source>
</evidence>
<name>A0A8J3JDG0_9ACTN</name>
<dbReference type="Pfam" id="PF13508">
    <property type="entry name" value="Acetyltransf_7"/>
    <property type="match status" value="1"/>
</dbReference>
<keyword evidence="3" id="KW-1185">Reference proteome</keyword>
<feature type="domain" description="N-acetyltransferase" evidence="1">
    <location>
        <begin position="1"/>
        <end position="133"/>
    </location>
</feature>
<dbReference type="Pfam" id="PF18014">
    <property type="entry name" value="Acetyltransf_18"/>
    <property type="match status" value="1"/>
</dbReference>
<dbReference type="RefSeq" id="WP_203662256.1">
    <property type="nucleotide sequence ID" value="NZ_BAAAZM010000018.1"/>
</dbReference>
<reference evidence="2" key="1">
    <citation type="submission" date="2021-01" db="EMBL/GenBank/DDBJ databases">
        <title>Whole genome shotgun sequence of Actinocatenispora rupis NBRC 107355.</title>
        <authorList>
            <person name="Komaki H."/>
            <person name="Tamura T."/>
        </authorList>
    </citation>
    <scope>NUCLEOTIDE SEQUENCE</scope>
    <source>
        <strain evidence="2">NBRC 107355</strain>
    </source>
</reference>
<dbReference type="AlphaFoldDB" id="A0A8J3JDG0"/>
<organism evidence="2 3">
    <name type="scientific">Actinocatenispora rupis</name>
    <dbReference type="NCBI Taxonomy" id="519421"/>
    <lineage>
        <taxon>Bacteria</taxon>
        <taxon>Bacillati</taxon>
        <taxon>Actinomycetota</taxon>
        <taxon>Actinomycetes</taxon>
        <taxon>Micromonosporales</taxon>
        <taxon>Micromonosporaceae</taxon>
        <taxon>Actinocatenispora</taxon>
    </lineage>
</organism>
<dbReference type="GO" id="GO:0016747">
    <property type="term" value="F:acyltransferase activity, transferring groups other than amino-acyl groups"/>
    <property type="evidence" value="ECO:0007669"/>
    <property type="project" value="InterPro"/>
</dbReference>
<dbReference type="SUPFAM" id="SSF55729">
    <property type="entry name" value="Acyl-CoA N-acyltransferases (Nat)"/>
    <property type="match status" value="1"/>
</dbReference>
<dbReference type="InterPro" id="IPR041496">
    <property type="entry name" value="YitH/HolE_GNAT"/>
</dbReference>
<dbReference type="InterPro" id="IPR016181">
    <property type="entry name" value="Acyl_CoA_acyltransferase"/>
</dbReference>
<dbReference type="PANTHER" id="PTHR47237:SF2">
    <property type="entry name" value="BLL4206 PROTEIN"/>
    <property type="match status" value="1"/>
</dbReference>
<dbReference type="Proteomes" id="UP000612808">
    <property type="component" value="Unassembled WGS sequence"/>
</dbReference>
<dbReference type="InterPro" id="IPR052729">
    <property type="entry name" value="Acyl/Acetyltrans_Enzymes"/>
</dbReference>
<evidence type="ECO:0000313" key="2">
    <source>
        <dbReference type="EMBL" id="GID14442.1"/>
    </source>
</evidence>
<dbReference type="CDD" id="cd04301">
    <property type="entry name" value="NAT_SF"/>
    <property type="match status" value="1"/>
</dbReference>
<gene>
    <name evidence="2" type="ORF">Aru02nite_53310</name>
</gene>
<evidence type="ECO:0000259" key="1">
    <source>
        <dbReference type="PROSITE" id="PS51186"/>
    </source>
</evidence>
<protein>
    <submittedName>
        <fullName evidence="2">Acetyltransferase</fullName>
    </submittedName>
</protein>
<accession>A0A8J3JDG0</accession>
<dbReference type="Gene3D" id="3.40.630.30">
    <property type="match status" value="1"/>
</dbReference>
<dbReference type="PANTHER" id="PTHR47237">
    <property type="entry name" value="SLL0310 PROTEIN"/>
    <property type="match status" value="1"/>
</dbReference>
<dbReference type="Gene3D" id="3.40.630.90">
    <property type="match status" value="1"/>
</dbReference>
<dbReference type="EMBL" id="BOMB01000031">
    <property type="protein sequence ID" value="GID14442.1"/>
    <property type="molecule type" value="Genomic_DNA"/>
</dbReference>